<keyword evidence="5" id="KW-1185">Reference proteome</keyword>
<name>K0TK52_THAOC</name>
<dbReference type="Gene3D" id="1.20.58.980">
    <property type="match status" value="1"/>
</dbReference>
<dbReference type="GO" id="GO:0016460">
    <property type="term" value="C:myosin II complex"/>
    <property type="evidence" value="ECO:0007669"/>
    <property type="project" value="TreeGrafter"/>
</dbReference>
<dbReference type="SMART" id="SM00129">
    <property type="entry name" value="KISc"/>
    <property type="match status" value="1"/>
</dbReference>
<dbReference type="SUPFAM" id="SSF52540">
    <property type="entry name" value="P-loop containing nucleoside triphosphate hydrolases"/>
    <property type="match status" value="1"/>
</dbReference>
<feature type="compositionally biased region" description="Low complexity" evidence="2">
    <location>
        <begin position="837"/>
        <end position="849"/>
    </location>
</feature>
<dbReference type="PANTHER" id="PTHR45615:SF40">
    <property type="entry name" value="MYOSIN HEAVY CHAIN, NON-MUSCLE"/>
    <property type="match status" value="1"/>
</dbReference>
<dbReference type="InterPro" id="IPR027417">
    <property type="entry name" value="P-loop_NTPase"/>
</dbReference>
<dbReference type="GO" id="GO:0051015">
    <property type="term" value="F:actin filament binding"/>
    <property type="evidence" value="ECO:0007669"/>
    <property type="project" value="TreeGrafter"/>
</dbReference>
<evidence type="ECO:0000256" key="2">
    <source>
        <dbReference type="SAM" id="MobiDB-lite"/>
    </source>
</evidence>
<reference evidence="4 5" key="1">
    <citation type="journal article" date="2012" name="Genome Biol.">
        <title>Genome and low-iron response of an oceanic diatom adapted to chronic iron limitation.</title>
        <authorList>
            <person name="Lommer M."/>
            <person name="Specht M."/>
            <person name="Roy A.S."/>
            <person name="Kraemer L."/>
            <person name="Andreson R."/>
            <person name="Gutowska M.A."/>
            <person name="Wolf J."/>
            <person name="Bergner S.V."/>
            <person name="Schilhabel M.B."/>
            <person name="Klostermeier U.C."/>
            <person name="Beiko R.G."/>
            <person name="Rosenstiel P."/>
            <person name="Hippler M."/>
            <person name="Laroche J."/>
        </authorList>
    </citation>
    <scope>NUCLEOTIDE SEQUENCE [LARGE SCALE GENOMIC DNA]</scope>
    <source>
        <strain evidence="4 5">CCMP1005</strain>
    </source>
</reference>
<dbReference type="EMBL" id="AGNL01000062">
    <property type="protein sequence ID" value="EJK78065.1"/>
    <property type="molecule type" value="Genomic_DNA"/>
</dbReference>
<feature type="region of interest" description="Disordered" evidence="2">
    <location>
        <begin position="120"/>
        <end position="194"/>
    </location>
</feature>
<feature type="coiled-coil region" evidence="1">
    <location>
        <begin position="1472"/>
        <end position="1513"/>
    </location>
</feature>
<evidence type="ECO:0000313" key="5">
    <source>
        <dbReference type="Proteomes" id="UP000266841"/>
    </source>
</evidence>
<gene>
    <name evidence="4" type="ORF">THAOC_00058</name>
</gene>
<dbReference type="OrthoDB" id="48673at2759"/>
<dbReference type="eggNOG" id="KOG4280">
    <property type="taxonomic scope" value="Eukaryota"/>
</dbReference>
<dbReference type="GO" id="GO:0003777">
    <property type="term" value="F:microtubule motor activity"/>
    <property type="evidence" value="ECO:0007669"/>
    <property type="project" value="InterPro"/>
</dbReference>
<feature type="coiled-coil region" evidence="1">
    <location>
        <begin position="1274"/>
        <end position="1415"/>
    </location>
</feature>
<dbReference type="GO" id="GO:0005524">
    <property type="term" value="F:ATP binding"/>
    <property type="evidence" value="ECO:0007669"/>
    <property type="project" value="InterPro"/>
</dbReference>
<sequence length="1773" mass="196053">MNDRTIISDVLKEVNGFIDSLDDDVAGDGGHPSFNNVDSCDAANGRTVPPPLNDRVLDVCNIEGKGGAANGIDHGGIDATMEQSEALFCRLNESYSNASPRRTTHHDEVYDLASPHFNIEDEIPASGSNSTSSSVENKPPARQKHGRTLRTPFQARGRQKTPLQSKVQANKPLQSKQGNNLLGFGKRGLPTQQRVHKSATDQLDARCSNEATVEHAHSSKSQKRLSLLLKVAEHPPNTQSNPDDIDDNGYGPILFPLLNDEDGLSTEGRVTVETARLVADVSQISSEDWARSYSFNHVIWSQNGNDGTGAALAKTIVDETISAVSSRGMHQHNLPCTSVVFVAGGCRTGKSQTVFGTKVARLLSRDRTFSGSPRNLHSKTGLIQQIVDNALSSQCQCTISVLEIGSTLYDVRSQHDVQMRYVDNCGAILPDLHEVKVESARELDQTLSHLFSGRTTGHGHLVVTLTISTSNGSSQIKLVDLASPDRLDGDVNSNVQVRKSLSALRGVLRGVCHGDHLFTEPTTFRDSLLTQVLQRRCLTNASDPKCRRGPSIIMIGTVSPSSVDYNQTLGTMDYLTRLTSKAGDTAKGPFDRHPPPEAAGANKRPSGDGVMNFQLNSLSPRRKSSIASQQCVTSDPRQRLARLLHNAPLINERKSNMTKKSSIRSTSNKVVSVISPKSPKSSNVSSGSRDYRESYTSVFDQLDSLMTAEAERIDRNSFGESMIHALTPAKSHSKVRSNSAQGQETGDEASSGSEEEVPFSPLYEQFVNAPSSTAGMTRRSPHRDETRSKRMASTSSSNSRVSSCRSRDNPDRTRIFETKRLDRLDGTPIRTFHNETSESPSISSRSGMSTLTDHDRASMEDTIPQQARSTCVSQVKADRMDMSNPTPTCTEPISSAESPSLFSLKSSRTGDNLSASQDIGQSTSQPSLYNRREDGTVHSPNSIFVSKATNLPPIRGMASLDSMDSDPLVSPSRQAQQGSGPPSASPPVESLAVPRSPSDAILQSFQNDFKVLVSEEVVDDAKIARANETTLDSAIEFPNIDRLALSNAKRHESETASLRNTISLLQVEKSTSDEILRQIYSMLKVDGALEPPEAVEALKSMFDQSKKSIEDLQNQLDASREECNELAQKLETNQGKASELSESFNLVKKEVSETRRQRDAELERSAVLESEIINLKVQLDGHGMQISTLTSFFAKINALLGTNVDDSAALDIKQHEISFDSIQQLGENDREMKQEVQRIGIILEEALERESLAKQANGELQLKVSRLEDESRLASEANSRTETKRREAEQLAEEAVSSNETLTAQIEDLKSKSKALEDEKVALLSKVEDLLESNRTMEKEHDVSSLEISKLKISLDARNDEKRQFKERLESIKLKTAEVMKQSIESLKKEYTARLEEYKTAMVRQEAQIDELKMKEAAVSDSGEQVSQLKSRVHDRDTEISSLRRRLDELNATSSSKICSAESRVSQLLSQLELARNDATTQREQNEALKREVENLRGLMDIAEESVSELNRLKVVNERLNDTLRSQSAGCSSRGSRLDIPFEIHERRFAHDTMSGAKQDEDNFMLERVSTLMRENENNNISMRALQGENIALKGSIDDCTNTIERMQTEMRELKSIASQGMTNIRSREQRDKDALRQMDKKLDSANKLIRALQSNHNGGTLYRDEVSPSLDEFSPTRSNRRLTTPDRLGHQSLHNDADINTPSRIWKSRQEKKSFFAELSAEKELRYKAEEIAAGVLANSKSALQERDSEIDKLRSKLRQLSGKQRKSHTGK</sequence>
<evidence type="ECO:0000313" key="4">
    <source>
        <dbReference type="EMBL" id="EJK78065.1"/>
    </source>
</evidence>
<keyword evidence="1" id="KW-0175">Coiled coil</keyword>
<feature type="compositionally biased region" description="Basic and acidic residues" evidence="2">
    <location>
        <begin position="1684"/>
        <end position="1698"/>
    </location>
</feature>
<feature type="compositionally biased region" description="Low complexity" evidence="2">
    <location>
        <begin position="791"/>
        <end position="804"/>
    </location>
</feature>
<proteinExistence type="predicted"/>
<dbReference type="GO" id="GO:0005737">
    <property type="term" value="C:cytoplasm"/>
    <property type="evidence" value="ECO:0007669"/>
    <property type="project" value="TreeGrafter"/>
</dbReference>
<dbReference type="GO" id="GO:0007018">
    <property type="term" value="P:microtubule-based movement"/>
    <property type="evidence" value="ECO:0007669"/>
    <property type="project" value="InterPro"/>
</dbReference>
<feature type="compositionally biased region" description="Low complexity" evidence="2">
    <location>
        <begin position="667"/>
        <end position="688"/>
    </location>
</feature>
<evidence type="ECO:0000259" key="3">
    <source>
        <dbReference type="SMART" id="SM00129"/>
    </source>
</evidence>
<dbReference type="GO" id="GO:0032982">
    <property type="term" value="C:myosin filament"/>
    <property type="evidence" value="ECO:0007669"/>
    <property type="project" value="TreeGrafter"/>
</dbReference>
<feature type="region of interest" description="Disordered" evidence="2">
    <location>
        <begin position="583"/>
        <end position="614"/>
    </location>
</feature>
<feature type="compositionally biased region" description="Polar residues" evidence="2">
    <location>
        <begin position="161"/>
        <end position="180"/>
    </location>
</feature>
<comment type="caution">
    <text evidence="4">The sequence shown here is derived from an EMBL/GenBank/DDBJ whole genome shotgun (WGS) entry which is preliminary data.</text>
</comment>
<feature type="region of interest" description="Disordered" evidence="2">
    <location>
        <begin position="830"/>
        <end position="849"/>
    </location>
</feature>
<dbReference type="Proteomes" id="UP000266841">
    <property type="component" value="Unassembled WGS sequence"/>
</dbReference>
<dbReference type="InterPro" id="IPR001752">
    <property type="entry name" value="Kinesin_motor_dom"/>
</dbReference>
<feature type="domain" description="Kinesin motor" evidence="3">
    <location>
        <begin position="248"/>
        <end position="586"/>
    </location>
</feature>
<dbReference type="GO" id="GO:0000146">
    <property type="term" value="F:microfilament motor activity"/>
    <property type="evidence" value="ECO:0007669"/>
    <property type="project" value="TreeGrafter"/>
</dbReference>
<feature type="coiled-coil region" evidence="1">
    <location>
        <begin position="1597"/>
        <end position="1656"/>
    </location>
</feature>
<dbReference type="GO" id="GO:0008017">
    <property type="term" value="F:microtubule binding"/>
    <property type="evidence" value="ECO:0007669"/>
    <property type="project" value="InterPro"/>
</dbReference>
<feature type="compositionally biased region" description="Polar residues" evidence="2">
    <location>
        <begin position="938"/>
        <end position="949"/>
    </location>
</feature>
<feature type="coiled-coil region" evidence="1">
    <location>
        <begin position="1095"/>
        <end position="1136"/>
    </location>
</feature>
<feature type="compositionally biased region" description="Basic and acidic residues" evidence="2">
    <location>
        <begin position="805"/>
        <end position="814"/>
    </location>
</feature>
<feature type="region of interest" description="Disordered" evidence="2">
    <location>
        <begin position="880"/>
        <end position="994"/>
    </location>
</feature>
<protein>
    <recommendedName>
        <fullName evidence="3">Kinesin motor domain-containing protein</fullName>
    </recommendedName>
</protein>
<feature type="compositionally biased region" description="Polar residues" evidence="2">
    <location>
        <begin position="736"/>
        <end position="752"/>
    </location>
</feature>
<feature type="region of interest" description="Disordered" evidence="2">
    <location>
        <begin position="1659"/>
        <end position="1700"/>
    </location>
</feature>
<organism evidence="4 5">
    <name type="scientific">Thalassiosira oceanica</name>
    <name type="common">Marine diatom</name>
    <dbReference type="NCBI Taxonomy" id="159749"/>
    <lineage>
        <taxon>Eukaryota</taxon>
        <taxon>Sar</taxon>
        <taxon>Stramenopiles</taxon>
        <taxon>Ochrophyta</taxon>
        <taxon>Bacillariophyta</taxon>
        <taxon>Coscinodiscophyceae</taxon>
        <taxon>Thalassiosirophycidae</taxon>
        <taxon>Thalassiosirales</taxon>
        <taxon>Thalassiosiraceae</taxon>
        <taxon>Thalassiosira</taxon>
    </lineage>
</organism>
<accession>K0TK52</accession>
<feature type="compositionally biased region" description="Polar residues" evidence="2">
    <location>
        <begin position="883"/>
        <end position="928"/>
    </location>
</feature>
<dbReference type="PANTHER" id="PTHR45615">
    <property type="entry name" value="MYOSIN HEAVY CHAIN, NON-MUSCLE"/>
    <property type="match status" value="1"/>
</dbReference>
<dbReference type="OMA" id="HNETSES"/>
<feature type="region of interest" description="Disordered" evidence="2">
    <location>
        <begin position="729"/>
        <end position="814"/>
    </location>
</feature>
<feature type="region of interest" description="Disordered" evidence="2">
    <location>
        <begin position="651"/>
        <end position="692"/>
    </location>
</feature>
<evidence type="ECO:0000256" key="1">
    <source>
        <dbReference type="SAM" id="Coils"/>
    </source>
</evidence>